<keyword evidence="7" id="KW-0433">Leucine-rich repeat</keyword>
<protein>
    <recommendedName>
        <fullName evidence="3">non-specific serine/threonine protein kinase</fullName>
        <ecNumber evidence="3">2.7.11.1</ecNumber>
    </recommendedName>
</protein>
<keyword evidence="12 20" id="KW-0547">Nucleotide-binding</keyword>
<evidence type="ECO:0000256" key="3">
    <source>
        <dbReference type="ARBA" id="ARBA00012513"/>
    </source>
</evidence>
<dbReference type="GO" id="GO:0009791">
    <property type="term" value="P:post-embryonic development"/>
    <property type="evidence" value="ECO:0007669"/>
    <property type="project" value="UniProtKB-ARBA"/>
</dbReference>
<comment type="catalytic activity">
    <reaction evidence="18">
        <text>L-threonyl-[protein] + ATP = O-phospho-L-threonyl-[protein] + ADP + H(+)</text>
        <dbReference type="Rhea" id="RHEA:46608"/>
        <dbReference type="Rhea" id="RHEA-COMP:11060"/>
        <dbReference type="Rhea" id="RHEA-COMP:11605"/>
        <dbReference type="ChEBI" id="CHEBI:15378"/>
        <dbReference type="ChEBI" id="CHEBI:30013"/>
        <dbReference type="ChEBI" id="CHEBI:30616"/>
        <dbReference type="ChEBI" id="CHEBI:61977"/>
        <dbReference type="ChEBI" id="CHEBI:456216"/>
        <dbReference type="EC" id="2.7.11.1"/>
    </reaction>
</comment>
<keyword evidence="11" id="KW-0677">Repeat</keyword>
<evidence type="ECO:0000256" key="19">
    <source>
        <dbReference type="ARBA" id="ARBA00048679"/>
    </source>
</evidence>
<evidence type="ECO:0000256" key="14">
    <source>
        <dbReference type="ARBA" id="ARBA00022840"/>
    </source>
</evidence>
<dbReference type="InterPro" id="IPR011009">
    <property type="entry name" value="Kinase-like_dom_sf"/>
</dbReference>
<feature type="transmembrane region" description="Helical" evidence="22">
    <location>
        <begin position="627"/>
        <end position="649"/>
    </location>
</feature>
<keyword evidence="8" id="KW-0808">Transferase</keyword>
<feature type="binding site" evidence="20">
    <location>
        <position position="714"/>
    </location>
    <ligand>
        <name>ATP</name>
        <dbReference type="ChEBI" id="CHEBI:30616"/>
    </ligand>
</feature>
<dbReference type="InterPro" id="IPR008271">
    <property type="entry name" value="Ser/Thr_kinase_AS"/>
</dbReference>
<dbReference type="FunFam" id="3.80.10.10:FF:000215">
    <property type="entry name" value="Receptor-like protein kinase HSL1"/>
    <property type="match status" value="1"/>
</dbReference>
<evidence type="ECO:0000256" key="12">
    <source>
        <dbReference type="ARBA" id="ARBA00022741"/>
    </source>
</evidence>
<dbReference type="GO" id="GO:0051707">
    <property type="term" value="P:response to other organism"/>
    <property type="evidence" value="ECO:0007669"/>
    <property type="project" value="UniProtKB-ARBA"/>
</dbReference>
<dbReference type="InterPro" id="IPR013210">
    <property type="entry name" value="LRR_N_plant-typ"/>
</dbReference>
<dbReference type="PROSITE" id="PS00108">
    <property type="entry name" value="PROTEIN_KINASE_ST"/>
    <property type="match status" value="1"/>
</dbReference>
<dbReference type="PROSITE" id="PS50011">
    <property type="entry name" value="PROTEIN_KINASE_DOM"/>
    <property type="match status" value="1"/>
</dbReference>
<dbReference type="GO" id="GO:0005886">
    <property type="term" value="C:plasma membrane"/>
    <property type="evidence" value="ECO:0007669"/>
    <property type="project" value="UniProtKB-SubCell"/>
</dbReference>
<accession>A0A445I9E6</accession>
<keyword evidence="9 22" id="KW-0812">Transmembrane</keyword>
<evidence type="ECO:0000256" key="4">
    <source>
        <dbReference type="ARBA" id="ARBA00022475"/>
    </source>
</evidence>
<evidence type="ECO:0000256" key="6">
    <source>
        <dbReference type="ARBA" id="ARBA00022553"/>
    </source>
</evidence>
<dbReference type="InterPro" id="IPR032675">
    <property type="entry name" value="LRR_dom_sf"/>
</dbReference>
<dbReference type="GO" id="GO:0004674">
    <property type="term" value="F:protein serine/threonine kinase activity"/>
    <property type="evidence" value="ECO:0007669"/>
    <property type="project" value="UniProtKB-KW"/>
</dbReference>
<dbReference type="SUPFAM" id="SSF52058">
    <property type="entry name" value="L domain-like"/>
    <property type="match status" value="1"/>
</dbReference>
<reference evidence="25 26" key="1">
    <citation type="submission" date="2018-09" db="EMBL/GenBank/DDBJ databases">
        <title>A high-quality reference genome of wild soybean provides a powerful tool to mine soybean genomes.</title>
        <authorList>
            <person name="Xie M."/>
            <person name="Chung C.Y.L."/>
            <person name="Li M.-W."/>
            <person name="Wong F.-L."/>
            <person name="Chan T.-F."/>
            <person name="Lam H.-M."/>
        </authorList>
    </citation>
    <scope>NUCLEOTIDE SEQUENCE [LARGE SCALE GENOMIC DNA]</scope>
    <source>
        <strain evidence="26">cv. W05</strain>
        <tissue evidence="25">Hypocotyl of etiolated seedlings</tissue>
    </source>
</reference>
<dbReference type="Pfam" id="PF08263">
    <property type="entry name" value="LRRNT_2"/>
    <property type="match status" value="1"/>
</dbReference>
<sequence length="1000" mass="109693">MLQLLPVFLLLLLEQASLISGLNQDGLYLYEWKQSLDDPDSSLSSWNNRDATPCNWAGVTCGPSNTTVTALDLSNFNLSGPFSASLLCRLPNLTSIILFNNSINQTLPLQISLCTPLLHLDLSQNLLTGFLPHTLPLLPNLLHLDLTGNNFSGPIPPSFATFPNLQTLSLVYNLLDDVVSPSLFNITTLKTLNLSFNPFLPSPIPHSLGNLTNLETLWLSGCNLVGPIPESLGNLVNLRVLDFSFNNLYGPIPSSLTRLTALTQIEFYNNSLSAEFPKGMSNLTSLRLIDVSMNHLSGTIPDELCRLPLESLNLYENRFTGELPPSIADSPNLYELRLFGNKLAGKLPENLGKNAPLKWLDVSTNRFSGGIPESLCEHGELEELLMLENEFSGEIPASLGGCRRLSRVRLGTNRLSGEVPAGMWGLPHVYLLELGNNSFSGPIARTIAGARNLSLLILSKNNFSGVIPDEIGWLENLQEFSGADNNFNGSLPGSIVNLGQLGTLDLHNNELSGELPKGIQSWKKLNDLNLANNEIGGKIPDEIGILSVLNFLDLSNNEISGNVPLGLQNLKLNLLNLSYNRLSGRLPPLLAKDMYRASFMGNPGLCGDFKGLCDGKGDDDNSKGFVWILRAIFIVASLVFVVGVVWFYFRYRNFKNAGRSVDKSKWTLMSFHKLGFSEDEILNCLDEDNVIGSGSSGKVYKVVLTSGESVAVKKIWGGVKKEIDSGDVEKGHQFRQDSSFDAEVETLGKIRHKNIVKLWCCCTTRDSKLLVYEYMPNGSLGDLLHSNKGGLLDWPTRYKIAVDAAEGLSYLHHDCVPSIVHRDVKSNNILLDGDFGARVADFGVAKVVDATGKGTKSMSVIAGSCGYIAPEYAYTLRVNEKSDIYSFGVVILELVTGRRPIDPEFGEKDLVMWACNTLDQKGVDHVIDSRLDSCFKEEICKVLNIGLMCTSPLPINRPAMRRVVKMLQEVGTENQTKPAKKDGKLSPYYYDDGSDHGSVA</sequence>
<comment type="catalytic activity">
    <reaction evidence="19">
        <text>L-seryl-[protein] + ATP = O-phospho-L-seryl-[protein] + ADP + H(+)</text>
        <dbReference type="Rhea" id="RHEA:17989"/>
        <dbReference type="Rhea" id="RHEA-COMP:9863"/>
        <dbReference type="Rhea" id="RHEA-COMP:11604"/>
        <dbReference type="ChEBI" id="CHEBI:15378"/>
        <dbReference type="ChEBI" id="CHEBI:29999"/>
        <dbReference type="ChEBI" id="CHEBI:30616"/>
        <dbReference type="ChEBI" id="CHEBI:83421"/>
        <dbReference type="ChEBI" id="CHEBI:456216"/>
        <dbReference type="EC" id="2.7.11.1"/>
    </reaction>
</comment>
<gene>
    <name evidence="25" type="ORF">D0Y65_031581</name>
</gene>
<evidence type="ECO:0000256" key="15">
    <source>
        <dbReference type="ARBA" id="ARBA00022989"/>
    </source>
</evidence>
<name>A0A445I9E6_GLYSO</name>
<dbReference type="FunFam" id="1.10.510.10:FF:000201">
    <property type="entry name" value="Leucine-rich repeat receptor-like serine/threonine-protein kinase"/>
    <property type="match status" value="1"/>
</dbReference>
<evidence type="ECO:0000256" key="20">
    <source>
        <dbReference type="PROSITE-ProRule" id="PRU10141"/>
    </source>
</evidence>
<evidence type="ECO:0000256" key="1">
    <source>
        <dbReference type="ARBA" id="ARBA00004251"/>
    </source>
</evidence>
<evidence type="ECO:0000313" key="26">
    <source>
        <dbReference type="Proteomes" id="UP000289340"/>
    </source>
</evidence>
<dbReference type="InterPro" id="IPR017441">
    <property type="entry name" value="Protein_kinase_ATP_BS"/>
</dbReference>
<evidence type="ECO:0000259" key="24">
    <source>
        <dbReference type="PROSITE" id="PS50011"/>
    </source>
</evidence>
<keyword evidence="5" id="KW-0723">Serine/threonine-protein kinase</keyword>
<evidence type="ECO:0000256" key="9">
    <source>
        <dbReference type="ARBA" id="ARBA00022692"/>
    </source>
</evidence>
<dbReference type="GO" id="GO:0005524">
    <property type="term" value="F:ATP binding"/>
    <property type="evidence" value="ECO:0007669"/>
    <property type="project" value="UniProtKB-UniRule"/>
</dbReference>
<keyword evidence="17" id="KW-0325">Glycoprotein</keyword>
<comment type="caution">
    <text evidence="25">The sequence shown here is derived from an EMBL/GenBank/DDBJ whole genome shotgun (WGS) entry which is preliminary data.</text>
</comment>
<evidence type="ECO:0000256" key="17">
    <source>
        <dbReference type="ARBA" id="ARBA00023180"/>
    </source>
</evidence>
<dbReference type="SUPFAM" id="SSF56112">
    <property type="entry name" value="Protein kinase-like (PK-like)"/>
    <property type="match status" value="1"/>
</dbReference>
<dbReference type="Gramene" id="XM_028331893.1">
    <property type="protein sequence ID" value="XP_028187694.1"/>
    <property type="gene ID" value="LOC114374268"/>
</dbReference>
<dbReference type="Gene3D" id="3.80.10.10">
    <property type="entry name" value="Ribonuclease Inhibitor"/>
    <property type="match status" value="3"/>
</dbReference>
<keyword evidence="16 22" id="KW-0472">Membrane</keyword>
<evidence type="ECO:0000256" key="21">
    <source>
        <dbReference type="SAM" id="MobiDB-lite"/>
    </source>
</evidence>
<dbReference type="PANTHER" id="PTHR48056:SF15">
    <property type="entry name" value="RECEPTOR-LIKE PROTEIN KINASE HSL1"/>
    <property type="match status" value="1"/>
</dbReference>
<comment type="similarity">
    <text evidence="2">Belongs to the protein kinase superfamily. Ser/Thr protein kinase family.</text>
</comment>
<dbReference type="FunFam" id="3.80.10.10:FF:000453">
    <property type="entry name" value="Leucine-rich receptor-like protein kinase family protein"/>
    <property type="match status" value="1"/>
</dbReference>
<dbReference type="FunFam" id="3.30.200.20:FF:000711">
    <property type="entry name" value="Receptor-like protein kinase HSL1"/>
    <property type="match status" value="1"/>
</dbReference>
<keyword evidence="10 23" id="KW-0732">Signal</keyword>
<feature type="region of interest" description="Disordered" evidence="21">
    <location>
        <begin position="971"/>
        <end position="1000"/>
    </location>
</feature>
<evidence type="ECO:0000256" key="7">
    <source>
        <dbReference type="ARBA" id="ARBA00022614"/>
    </source>
</evidence>
<feature type="domain" description="Protein kinase" evidence="24">
    <location>
        <begin position="685"/>
        <end position="970"/>
    </location>
</feature>
<dbReference type="SMR" id="A0A445I9E6"/>
<dbReference type="EMBL" id="QZWG01000011">
    <property type="protein sequence ID" value="RZB82498.1"/>
    <property type="molecule type" value="Genomic_DNA"/>
</dbReference>
<organism evidence="25 26">
    <name type="scientific">Glycine soja</name>
    <name type="common">Wild soybean</name>
    <dbReference type="NCBI Taxonomy" id="3848"/>
    <lineage>
        <taxon>Eukaryota</taxon>
        <taxon>Viridiplantae</taxon>
        <taxon>Streptophyta</taxon>
        <taxon>Embryophyta</taxon>
        <taxon>Tracheophyta</taxon>
        <taxon>Spermatophyta</taxon>
        <taxon>Magnoliopsida</taxon>
        <taxon>eudicotyledons</taxon>
        <taxon>Gunneridae</taxon>
        <taxon>Pentapetalae</taxon>
        <taxon>rosids</taxon>
        <taxon>fabids</taxon>
        <taxon>Fabales</taxon>
        <taxon>Fabaceae</taxon>
        <taxon>Papilionoideae</taxon>
        <taxon>50 kb inversion clade</taxon>
        <taxon>NPAAA clade</taxon>
        <taxon>indigoferoid/millettioid clade</taxon>
        <taxon>Phaseoleae</taxon>
        <taxon>Glycine</taxon>
        <taxon>Glycine subgen. Soja</taxon>
    </lineage>
</organism>
<evidence type="ECO:0000256" key="11">
    <source>
        <dbReference type="ARBA" id="ARBA00022737"/>
    </source>
</evidence>
<keyword evidence="6" id="KW-0597">Phosphoprotein</keyword>
<dbReference type="SMART" id="SM00369">
    <property type="entry name" value="LRR_TYP"/>
    <property type="match status" value="8"/>
</dbReference>
<evidence type="ECO:0000256" key="23">
    <source>
        <dbReference type="SAM" id="SignalP"/>
    </source>
</evidence>
<dbReference type="SMART" id="SM00220">
    <property type="entry name" value="S_TKc"/>
    <property type="match status" value="1"/>
</dbReference>
<dbReference type="Gene3D" id="3.30.200.20">
    <property type="entry name" value="Phosphorylase Kinase, domain 1"/>
    <property type="match status" value="1"/>
</dbReference>
<proteinExistence type="inferred from homology"/>
<evidence type="ECO:0000256" key="10">
    <source>
        <dbReference type="ARBA" id="ARBA00022729"/>
    </source>
</evidence>
<keyword evidence="26" id="KW-1185">Reference proteome</keyword>
<keyword evidence="25" id="KW-0675">Receptor</keyword>
<dbReference type="Pfam" id="PF00560">
    <property type="entry name" value="LRR_1"/>
    <property type="match status" value="12"/>
</dbReference>
<dbReference type="Gene3D" id="1.10.510.10">
    <property type="entry name" value="Transferase(Phosphotransferase) domain 1"/>
    <property type="match status" value="1"/>
</dbReference>
<evidence type="ECO:0000256" key="13">
    <source>
        <dbReference type="ARBA" id="ARBA00022777"/>
    </source>
</evidence>
<feature type="chain" id="PRO_5019524502" description="non-specific serine/threonine protein kinase" evidence="23">
    <location>
        <begin position="22"/>
        <end position="1000"/>
    </location>
</feature>
<dbReference type="PANTHER" id="PTHR48056">
    <property type="entry name" value="LRR RECEPTOR-LIKE SERINE/THREONINE-PROTEIN KINASE-RELATED"/>
    <property type="match status" value="1"/>
</dbReference>
<dbReference type="Pfam" id="PF00069">
    <property type="entry name" value="Pkinase"/>
    <property type="match status" value="1"/>
</dbReference>
<dbReference type="GO" id="GO:0033612">
    <property type="term" value="F:receptor serine/threonine kinase binding"/>
    <property type="evidence" value="ECO:0007669"/>
    <property type="project" value="TreeGrafter"/>
</dbReference>
<dbReference type="InterPro" id="IPR001611">
    <property type="entry name" value="Leu-rich_rpt"/>
</dbReference>
<evidence type="ECO:0000256" key="16">
    <source>
        <dbReference type="ARBA" id="ARBA00023136"/>
    </source>
</evidence>
<dbReference type="GO" id="GO:0006952">
    <property type="term" value="P:defense response"/>
    <property type="evidence" value="ECO:0007669"/>
    <property type="project" value="UniProtKB-ARBA"/>
</dbReference>
<dbReference type="SUPFAM" id="SSF52047">
    <property type="entry name" value="RNI-like"/>
    <property type="match status" value="1"/>
</dbReference>
<evidence type="ECO:0000256" key="2">
    <source>
        <dbReference type="ARBA" id="ARBA00008684"/>
    </source>
</evidence>
<dbReference type="FunFam" id="3.80.10.10:FF:000077">
    <property type="entry name" value="LRR receptor-like serine/threonine-protein kinase ERL1"/>
    <property type="match status" value="1"/>
</dbReference>
<keyword evidence="13 25" id="KW-0418">Kinase</keyword>
<dbReference type="InterPro" id="IPR003591">
    <property type="entry name" value="Leu-rich_rpt_typical-subtyp"/>
</dbReference>
<keyword evidence="4" id="KW-1003">Cell membrane</keyword>
<evidence type="ECO:0000313" key="25">
    <source>
        <dbReference type="EMBL" id="RZB82498.1"/>
    </source>
</evidence>
<evidence type="ECO:0000256" key="8">
    <source>
        <dbReference type="ARBA" id="ARBA00022679"/>
    </source>
</evidence>
<feature type="signal peptide" evidence="23">
    <location>
        <begin position="1"/>
        <end position="21"/>
    </location>
</feature>
<keyword evidence="14 20" id="KW-0067">ATP-binding</keyword>
<dbReference type="PROSITE" id="PS00107">
    <property type="entry name" value="PROTEIN_KINASE_ATP"/>
    <property type="match status" value="1"/>
</dbReference>
<dbReference type="InterPro" id="IPR000719">
    <property type="entry name" value="Prot_kinase_dom"/>
</dbReference>
<evidence type="ECO:0000256" key="18">
    <source>
        <dbReference type="ARBA" id="ARBA00047899"/>
    </source>
</evidence>
<dbReference type="AlphaFoldDB" id="A0A445I9E6"/>
<comment type="subcellular location">
    <subcellularLocation>
        <location evidence="1">Cell membrane</location>
        <topology evidence="1">Single-pass type I membrane protein</topology>
    </subcellularLocation>
</comment>
<evidence type="ECO:0000256" key="5">
    <source>
        <dbReference type="ARBA" id="ARBA00022527"/>
    </source>
</evidence>
<dbReference type="EC" id="2.7.11.1" evidence="3"/>
<evidence type="ECO:0000256" key="22">
    <source>
        <dbReference type="SAM" id="Phobius"/>
    </source>
</evidence>
<keyword evidence="15 22" id="KW-1133">Transmembrane helix</keyword>
<dbReference type="InterPro" id="IPR050647">
    <property type="entry name" value="Plant_LRR-RLKs"/>
</dbReference>
<dbReference type="Proteomes" id="UP000289340">
    <property type="component" value="Chromosome 11"/>
</dbReference>